<evidence type="ECO:0000313" key="13">
    <source>
        <dbReference type="Proteomes" id="UP001595556"/>
    </source>
</evidence>
<feature type="region of interest" description="Disordered" evidence="9">
    <location>
        <begin position="323"/>
        <end position="351"/>
    </location>
</feature>
<feature type="transmembrane region" description="Helical" evidence="10">
    <location>
        <begin position="116"/>
        <end position="133"/>
    </location>
</feature>
<feature type="transmembrane region" description="Helical" evidence="10">
    <location>
        <begin position="250"/>
        <end position="274"/>
    </location>
</feature>
<feature type="transmembrane region" description="Helical" evidence="10">
    <location>
        <begin position="163"/>
        <end position="182"/>
    </location>
</feature>
<evidence type="ECO:0000256" key="4">
    <source>
        <dbReference type="ARBA" id="ARBA00022692"/>
    </source>
</evidence>
<dbReference type="PROSITE" id="PS50893">
    <property type="entry name" value="ABC_TRANSPORTER_2"/>
    <property type="match status" value="1"/>
</dbReference>
<feature type="transmembrane region" description="Helical" evidence="10">
    <location>
        <begin position="37"/>
        <end position="55"/>
    </location>
</feature>
<dbReference type="RefSeq" id="WP_377303074.1">
    <property type="nucleotide sequence ID" value="NZ_CP180191.1"/>
</dbReference>
<feature type="domain" description="ABC transporter" evidence="11">
    <location>
        <begin position="359"/>
        <end position="600"/>
    </location>
</feature>
<organism evidence="12 13">
    <name type="scientific">Piscinibacterium candidicorallinum</name>
    <dbReference type="NCBI Taxonomy" id="1793872"/>
    <lineage>
        <taxon>Bacteria</taxon>
        <taxon>Pseudomonadati</taxon>
        <taxon>Pseudomonadota</taxon>
        <taxon>Betaproteobacteria</taxon>
        <taxon>Burkholderiales</taxon>
        <taxon>Piscinibacterium</taxon>
    </lineage>
</organism>
<dbReference type="InterPro" id="IPR032823">
    <property type="entry name" value="BCA_ABC_TP_C"/>
</dbReference>
<comment type="subcellular location">
    <subcellularLocation>
        <location evidence="1">Cell membrane</location>
        <topology evidence="1">Multi-pass membrane protein</topology>
    </subcellularLocation>
</comment>
<dbReference type="PANTHER" id="PTHR45772:SF2">
    <property type="entry name" value="ABC TRANSPORTER ATP-BINDING PROTEIN"/>
    <property type="match status" value="1"/>
</dbReference>
<reference evidence="13" key="1">
    <citation type="journal article" date="2019" name="Int. J. Syst. Evol. Microbiol.">
        <title>The Global Catalogue of Microorganisms (GCM) 10K type strain sequencing project: providing services to taxonomists for standard genome sequencing and annotation.</title>
        <authorList>
            <consortium name="The Broad Institute Genomics Platform"/>
            <consortium name="The Broad Institute Genome Sequencing Center for Infectious Disease"/>
            <person name="Wu L."/>
            <person name="Ma J."/>
        </authorList>
    </citation>
    <scope>NUCLEOTIDE SEQUENCE [LARGE SCALE GENOMIC DNA]</scope>
    <source>
        <strain evidence="13">KCTC 52168</strain>
    </source>
</reference>
<evidence type="ECO:0000256" key="7">
    <source>
        <dbReference type="ARBA" id="ARBA00022989"/>
    </source>
</evidence>
<dbReference type="Pfam" id="PF02653">
    <property type="entry name" value="BPD_transp_2"/>
    <property type="match status" value="1"/>
</dbReference>
<dbReference type="Gene3D" id="3.40.50.300">
    <property type="entry name" value="P-loop containing nucleotide triphosphate hydrolases"/>
    <property type="match status" value="1"/>
</dbReference>
<sequence length="605" mass="63816">MKRGFTLQTILRAAPLLIALVLLAIVPFVFGRYGTDLAVKVMIYAIFVAGLDLLVGRTGLVSLGHAAFFGIAAYVAVLASPADAPGALIVLLPLAVLAAAGFALVTGALALRTQGVYFIMVTLAFAQMAYYLFHDTPLGGGTDGIYMNLKPATGALDLDRAPVFYGFCFALLVAVLVGLALVNRSRFGRALAGIKASEQRMRALGFNTFAYKLAAYVLSAAVAGLAGFLWAVKDAYVNPEMLGWHTSGTVLVMLILGGLGSLRGAVLGAAAYLLLKDAFQSQALIGEASKHWQLWMGATVIACVALMPKGLAGLLDRLAPAPGPDNEAQIEHSSASSGQSGWKAAPDKRKAPSMDATLLRAQGITRRFGGLVAVSDVSLELKRGEVHAVIGTNGAGKSTLVNVLAGELPPSDGRVELLGTDVTRIAQPQRARAGLGRTYQRSTVFADFTVLENVRLAAQAADPAPWRIGAAAMQDAALLARAHTCIAQVGLSEVAQRTASSISHGQRRQLEIAMCLATAPQVLLLDEPLAGMGAEETERMLALLRSLKPNHAILLIEHDMDAVFRIADRITVMVEGRVIASDTPAAIRAHPEVQRAYLGEDFHDA</sequence>
<dbReference type="CDD" id="cd03219">
    <property type="entry name" value="ABC_Mj1267_LivG_branched"/>
    <property type="match status" value="1"/>
</dbReference>
<keyword evidence="4 10" id="KW-0812">Transmembrane</keyword>
<evidence type="ECO:0000256" key="1">
    <source>
        <dbReference type="ARBA" id="ARBA00004651"/>
    </source>
</evidence>
<dbReference type="InterPro" id="IPR003593">
    <property type="entry name" value="AAA+_ATPase"/>
</dbReference>
<dbReference type="Proteomes" id="UP001595556">
    <property type="component" value="Unassembled WGS sequence"/>
</dbReference>
<feature type="transmembrane region" description="Helical" evidence="10">
    <location>
        <begin position="88"/>
        <end position="109"/>
    </location>
</feature>
<evidence type="ECO:0000256" key="6">
    <source>
        <dbReference type="ARBA" id="ARBA00022840"/>
    </source>
</evidence>
<dbReference type="PANTHER" id="PTHR45772">
    <property type="entry name" value="CONSERVED COMPONENT OF ABC TRANSPORTER FOR NATURAL AMINO ACIDS-RELATED"/>
    <property type="match status" value="1"/>
</dbReference>
<keyword evidence="5" id="KW-0547">Nucleotide-binding</keyword>
<comment type="caution">
    <text evidence="12">The sequence shown here is derived from an EMBL/GenBank/DDBJ whole genome shotgun (WGS) entry which is preliminary data.</text>
</comment>
<name>A0ABV7H1F6_9BURK</name>
<feature type="transmembrane region" description="Helical" evidence="10">
    <location>
        <begin position="62"/>
        <end position="82"/>
    </location>
</feature>
<keyword evidence="2" id="KW-0813">Transport</keyword>
<keyword evidence="13" id="KW-1185">Reference proteome</keyword>
<protein>
    <submittedName>
        <fullName evidence="12">ATP-binding cassette domain-containing protein</fullName>
    </submittedName>
</protein>
<dbReference type="InterPro" id="IPR003439">
    <property type="entry name" value="ABC_transporter-like_ATP-bd"/>
</dbReference>
<evidence type="ECO:0000256" key="2">
    <source>
        <dbReference type="ARBA" id="ARBA00022448"/>
    </source>
</evidence>
<dbReference type="InterPro" id="IPR001851">
    <property type="entry name" value="ABC_transp_permease"/>
</dbReference>
<keyword evidence="7 10" id="KW-1133">Transmembrane helix</keyword>
<evidence type="ECO:0000256" key="9">
    <source>
        <dbReference type="SAM" id="MobiDB-lite"/>
    </source>
</evidence>
<keyword evidence="8 10" id="KW-0472">Membrane</keyword>
<evidence type="ECO:0000256" key="3">
    <source>
        <dbReference type="ARBA" id="ARBA00022475"/>
    </source>
</evidence>
<dbReference type="InterPro" id="IPR043428">
    <property type="entry name" value="LivM-like"/>
</dbReference>
<dbReference type="SMART" id="SM00382">
    <property type="entry name" value="AAA"/>
    <property type="match status" value="1"/>
</dbReference>
<evidence type="ECO:0000313" key="12">
    <source>
        <dbReference type="EMBL" id="MFC3147738.1"/>
    </source>
</evidence>
<dbReference type="Pfam" id="PF12399">
    <property type="entry name" value="BCA_ABC_TP_C"/>
    <property type="match status" value="1"/>
</dbReference>
<evidence type="ECO:0000256" key="8">
    <source>
        <dbReference type="ARBA" id="ARBA00023136"/>
    </source>
</evidence>
<gene>
    <name evidence="12" type="ORF">ACFOEN_08800</name>
</gene>
<evidence type="ECO:0000256" key="5">
    <source>
        <dbReference type="ARBA" id="ARBA00022741"/>
    </source>
</evidence>
<accession>A0ABV7H1F6</accession>
<dbReference type="InterPro" id="IPR051120">
    <property type="entry name" value="ABC_AA/LPS_Transport"/>
</dbReference>
<dbReference type="GO" id="GO:0005524">
    <property type="term" value="F:ATP binding"/>
    <property type="evidence" value="ECO:0007669"/>
    <property type="project" value="UniProtKB-KW"/>
</dbReference>
<feature type="transmembrane region" description="Helical" evidence="10">
    <location>
        <begin position="12"/>
        <end position="31"/>
    </location>
</feature>
<evidence type="ECO:0000256" key="10">
    <source>
        <dbReference type="SAM" id="Phobius"/>
    </source>
</evidence>
<evidence type="ECO:0000259" key="11">
    <source>
        <dbReference type="PROSITE" id="PS50893"/>
    </source>
</evidence>
<keyword evidence="6 12" id="KW-0067">ATP-binding</keyword>
<dbReference type="SUPFAM" id="SSF52540">
    <property type="entry name" value="P-loop containing nucleoside triphosphate hydrolases"/>
    <property type="match status" value="1"/>
</dbReference>
<dbReference type="EMBL" id="JBHRTI010000004">
    <property type="protein sequence ID" value="MFC3147738.1"/>
    <property type="molecule type" value="Genomic_DNA"/>
</dbReference>
<dbReference type="InterPro" id="IPR027417">
    <property type="entry name" value="P-loop_NTPase"/>
</dbReference>
<keyword evidence="3" id="KW-1003">Cell membrane</keyword>
<feature type="transmembrane region" description="Helical" evidence="10">
    <location>
        <begin position="294"/>
        <end position="315"/>
    </location>
</feature>
<dbReference type="Pfam" id="PF00005">
    <property type="entry name" value="ABC_tran"/>
    <property type="match status" value="1"/>
</dbReference>
<feature type="compositionally biased region" description="Polar residues" evidence="9">
    <location>
        <begin position="331"/>
        <end position="340"/>
    </location>
</feature>
<proteinExistence type="predicted"/>
<dbReference type="CDD" id="cd06581">
    <property type="entry name" value="TM_PBP1_LivM_like"/>
    <property type="match status" value="1"/>
</dbReference>
<feature type="transmembrane region" description="Helical" evidence="10">
    <location>
        <begin position="209"/>
        <end position="230"/>
    </location>
</feature>